<evidence type="ECO:0000313" key="10">
    <source>
        <dbReference type="Proteomes" id="UP001207294"/>
    </source>
</evidence>
<dbReference type="Pfam" id="PF00441">
    <property type="entry name" value="Acyl-CoA_dh_1"/>
    <property type="match status" value="1"/>
</dbReference>
<name>A0ABT3BYK6_9PSED</name>
<dbReference type="Gene3D" id="1.20.140.10">
    <property type="entry name" value="Butyryl-CoA Dehydrogenase, subunit A, domain 3"/>
    <property type="match status" value="1"/>
</dbReference>
<evidence type="ECO:0000259" key="6">
    <source>
        <dbReference type="Pfam" id="PF00441"/>
    </source>
</evidence>
<dbReference type="InterPro" id="IPR009075">
    <property type="entry name" value="AcylCo_DH/oxidase_C"/>
</dbReference>
<organism evidence="9 10">
    <name type="scientific">Pseudomonas capsici</name>
    <dbReference type="NCBI Taxonomy" id="2810614"/>
    <lineage>
        <taxon>Bacteria</taxon>
        <taxon>Pseudomonadati</taxon>
        <taxon>Pseudomonadota</taxon>
        <taxon>Gammaproteobacteria</taxon>
        <taxon>Pseudomonadales</taxon>
        <taxon>Pseudomonadaceae</taxon>
        <taxon>Pseudomonas</taxon>
    </lineage>
</organism>
<dbReference type="InterPro" id="IPR006091">
    <property type="entry name" value="Acyl-CoA_Oxase/DH_mid-dom"/>
</dbReference>
<dbReference type="Pfam" id="PF02770">
    <property type="entry name" value="Acyl-CoA_dh_M"/>
    <property type="match status" value="1"/>
</dbReference>
<dbReference type="InterPro" id="IPR009100">
    <property type="entry name" value="AcylCoA_DH/oxidase_NM_dom_sf"/>
</dbReference>
<dbReference type="InterPro" id="IPR006089">
    <property type="entry name" value="Acyl-CoA_DH_CS"/>
</dbReference>
<dbReference type="SUPFAM" id="SSF56645">
    <property type="entry name" value="Acyl-CoA dehydrogenase NM domain-like"/>
    <property type="match status" value="1"/>
</dbReference>
<keyword evidence="10" id="KW-1185">Reference proteome</keyword>
<reference evidence="9 10" key="1">
    <citation type="submission" date="2022-10" db="EMBL/GenBank/DDBJ databases">
        <title>Characterization of Pseudomonas capsici strains from pepper and tomato in Georgia.</title>
        <authorList>
            <person name="Zhao M."/>
            <person name="Dutta B."/>
        </authorList>
    </citation>
    <scope>NUCLEOTIDE SEQUENCE [LARGE SCALE GENOMIC DNA]</scope>
    <source>
        <strain evidence="9 10">Pc20-5</strain>
    </source>
</reference>
<gene>
    <name evidence="9" type="ORF">OH718_15145</name>
</gene>
<sequence length="549" mass="60123">MNLHQFAETHQVTNQPPSLDGVNLYRIDLPLQAWVKRFDAGWAESRIDAYGALAGGTLMEAGFLANQNKPTFASHDRYGHRIDLVEFHPAYHQLMNTAVEHGIPSLPWTDPQPGAHVARAAMSYLHTQADPGSGCPLTMTFASVPALRLQPELAQIWLPKILSTRYDSRNIGIAHKTGATIGMAMTEKQGGTDVRANTTRAYPVGAGGPGQAYELVGHKWFCSAPMCDAFLTLAQTDKGLSCFLLPRHRPDDTRNEFYIQRLKDKLGNWSNASSEIELRGALAWMVGEEGRGVPTIIEMVAMTRFDCMIGSSALMRQAVTQATHHCAHRKVGGRLLNEQPLMQNVLADLALESEAALALTLRMGRALDHLDDDHERRFVRLVTAVGKYWICKRAPAMINEAAECMGGAGYVEDSILPRLYREAPVNSIWEGSGNVQCLDVLRALSKESGVLDVLFAELGDGHGDRHLKAHIEKLQAAFTDTRDIQYRARQLTEDIALGLQARLLLEAGNTAVSDAFIAGRLMSSGRVYGALPVGVDAETLLARSSPQVA</sequence>
<keyword evidence="5" id="KW-0560">Oxidoreductase</keyword>
<proteinExistence type="inferred from homology"/>
<evidence type="ECO:0000313" key="9">
    <source>
        <dbReference type="EMBL" id="MCV4377933.1"/>
    </source>
</evidence>
<dbReference type="PANTHER" id="PTHR42707">
    <property type="entry name" value="ACYL-COA DEHYDROGENASE"/>
    <property type="match status" value="1"/>
</dbReference>
<accession>A0ABT3BYK6</accession>
<dbReference type="Gene3D" id="6.10.250.600">
    <property type="match status" value="1"/>
</dbReference>
<keyword evidence="4 5" id="KW-0274">FAD</keyword>
<evidence type="ECO:0000259" key="7">
    <source>
        <dbReference type="Pfam" id="PF02770"/>
    </source>
</evidence>
<dbReference type="Proteomes" id="UP001207294">
    <property type="component" value="Unassembled WGS sequence"/>
</dbReference>
<comment type="caution">
    <text evidence="9">The sequence shown here is derived from an EMBL/GenBank/DDBJ whole genome shotgun (WGS) entry which is preliminary data.</text>
</comment>
<dbReference type="PROSITE" id="PS00073">
    <property type="entry name" value="ACYL_COA_DH_2"/>
    <property type="match status" value="1"/>
</dbReference>
<evidence type="ECO:0000259" key="8">
    <source>
        <dbReference type="Pfam" id="PF18158"/>
    </source>
</evidence>
<dbReference type="InterPro" id="IPR041504">
    <property type="entry name" value="AidB_N"/>
</dbReference>
<comment type="cofactor">
    <cofactor evidence="1 5">
        <name>FAD</name>
        <dbReference type="ChEBI" id="CHEBI:57692"/>
    </cofactor>
</comment>
<dbReference type="InterPro" id="IPR036250">
    <property type="entry name" value="AcylCo_DH-like_C"/>
</dbReference>
<dbReference type="GeneID" id="93561918"/>
<evidence type="ECO:0000256" key="1">
    <source>
        <dbReference type="ARBA" id="ARBA00001974"/>
    </source>
</evidence>
<dbReference type="EMBL" id="JAOXML010000011">
    <property type="protein sequence ID" value="MCV4377933.1"/>
    <property type="molecule type" value="Genomic_DNA"/>
</dbReference>
<evidence type="ECO:0000256" key="4">
    <source>
        <dbReference type="ARBA" id="ARBA00022827"/>
    </source>
</evidence>
<keyword evidence="3 5" id="KW-0285">Flavoprotein</keyword>
<feature type="domain" description="Acyl-CoA oxidase/dehydrogenase middle" evidence="7">
    <location>
        <begin position="182"/>
        <end position="279"/>
    </location>
</feature>
<dbReference type="Pfam" id="PF18158">
    <property type="entry name" value="AidB_N"/>
    <property type="match status" value="1"/>
</dbReference>
<evidence type="ECO:0000256" key="2">
    <source>
        <dbReference type="ARBA" id="ARBA00009347"/>
    </source>
</evidence>
<dbReference type="PANTHER" id="PTHR42707:SF3">
    <property type="entry name" value="ACYL-COA DEHYDROGENASE AIDB-RELATED"/>
    <property type="match status" value="1"/>
</dbReference>
<dbReference type="RefSeq" id="WP_206401904.1">
    <property type="nucleotide sequence ID" value="NZ_JAFGZD010000008.1"/>
</dbReference>
<dbReference type="Gene3D" id="2.40.110.20">
    <property type="match status" value="1"/>
</dbReference>
<feature type="domain" description="Adaptive response protein AidB N-terminal" evidence="8">
    <location>
        <begin position="14"/>
        <end position="168"/>
    </location>
</feature>
<dbReference type="SUPFAM" id="SSF47203">
    <property type="entry name" value="Acyl-CoA dehydrogenase C-terminal domain-like"/>
    <property type="match status" value="1"/>
</dbReference>
<evidence type="ECO:0000256" key="3">
    <source>
        <dbReference type="ARBA" id="ARBA00022630"/>
    </source>
</evidence>
<evidence type="ECO:0000256" key="5">
    <source>
        <dbReference type="RuleBase" id="RU362125"/>
    </source>
</evidence>
<protein>
    <submittedName>
        <fullName evidence="9">Acyl-CoA dehydrogenase family protein</fullName>
    </submittedName>
</protein>
<comment type="similarity">
    <text evidence="2 5">Belongs to the acyl-CoA dehydrogenase family.</text>
</comment>
<dbReference type="InterPro" id="IPR052904">
    <property type="entry name" value="Acyl-CoA_dehydrogenase-like"/>
</dbReference>
<feature type="domain" description="Acyl-CoA dehydrogenase/oxidase C-terminal" evidence="6">
    <location>
        <begin position="290"/>
        <end position="444"/>
    </location>
</feature>